<keyword evidence="5" id="KW-0458">Lysosome</keyword>
<dbReference type="GO" id="GO:0071986">
    <property type="term" value="C:Ragulator complex"/>
    <property type="evidence" value="ECO:0007669"/>
    <property type="project" value="InterPro"/>
</dbReference>
<dbReference type="GO" id="GO:0071230">
    <property type="term" value="P:cellular response to amino acid stimulus"/>
    <property type="evidence" value="ECO:0007669"/>
    <property type="project" value="TreeGrafter"/>
</dbReference>
<dbReference type="GO" id="GO:0005085">
    <property type="term" value="F:guanyl-nucleotide exchange factor activity"/>
    <property type="evidence" value="ECO:0007669"/>
    <property type="project" value="TreeGrafter"/>
</dbReference>
<evidence type="ECO:0000256" key="5">
    <source>
        <dbReference type="ARBA" id="ARBA00023228"/>
    </source>
</evidence>
<dbReference type="PANTHER" id="PTHR13342">
    <property type="entry name" value="RAGULATOR COMPLEX PROTEIN LAMTOR5"/>
    <property type="match status" value="1"/>
</dbReference>
<dbReference type="FunFam" id="3.30.450.30:FF:000005">
    <property type="entry name" value="Ragulator complex protein LAMTOR5 homolog"/>
    <property type="match status" value="1"/>
</dbReference>
<reference evidence="7" key="1">
    <citation type="submission" date="2020-08" db="EMBL/GenBank/DDBJ databases">
        <title>Genome sequencing and assembly of the red palm weevil Rhynchophorus ferrugineus.</title>
        <authorList>
            <person name="Dias G.B."/>
            <person name="Bergman C.M."/>
            <person name="Manee M."/>
        </authorList>
    </citation>
    <scope>NUCLEOTIDE SEQUENCE</scope>
    <source>
        <strain evidence="7">AA-2017</strain>
        <tissue evidence="7">Whole larva</tissue>
    </source>
</reference>
<comment type="caution">
    <text evidence="7">The sequence shown here is derived from an EMBL/GenBank/DDBJ whole genome shotgun (WGS) entry which is preliminary data.</text>
</comment>
<dbReference type="GO" id="GO:0005764">
    <property type="term" value="C:lysosome"/>
    <property type="evidence" value="ECO:0007669"/>
    <property type="project" value="UniProtKB-SubCell"/>
</dbReference>
<dbReference type="Pfam" id="PF16672">
    <property type="entry name" value="LAMTOR5"/>
    <property type="match status" value="1"/>
</dbReference>
<comment type="subcellular location">
    <subcellularLocation>
        <location evidence="2">Cytoplasm</location>
    </subcellularLocation>
    <subcellularLocation>
        <location evidence="1">Lysosome</location>
    </subcellularLocation>
</comment>
<dbReference type="GO" id="GO:0043066">
    <property type="term" value="P:negative regulation of apoptotic process"/>
    <property type="evidence" value="ECO:0007669"/>
    <property type="project" value="InterPro"/>
</dbReference>
<proteinExistence type="inferred from homology"/>
<dbReference type="AlphaFoldDB" id="A0A834I2F5"/>
<dbReference type="Gene3D" id="3.30.450.30">
    <property type="entry name" value="Dynein light chain 2a, cytoplasmic"/>
    <property type="match status" value="1"/>
</dbReference>
<keyword evidence="4" id="KW-0963">Cytoplasm</keyword>
<sequence length="89" mass="9674">MEKNLDRIMEQILSNTDILGCIFTDKQGLCIGAKGRATPESAGYIAAIANQVAKLEPNKETPIITLENDNQKCIIQNIGPITGAIYKNI</sequence>
<dbReference type="GO" id="GO:1904263">
    <property type="term" value="P:positive regulation of TORC1 signaling"/>
    <property type="evidence" value="ECO:0007669"/>
    <property type="project" value="TreeGrafter"/>
</dbReference>
<protein>
    <recommendedName>
        <fullName evidence="6">Late endosomal/lysosomal adaptor and MAPK and MTOR activator 5</fullName>
    </recommendedName>
</protein>
<dbReference type="OrthoDB" id="76862at2759"/>
<gene>
    <name evidence="7" type="ORF">GWI33_020805</name>
</gene>
<dbReference type="SUPFAM" id="SSF103196">
    <property type="entry name" value="Roadblock/LC7 domain"/>
    <property type="match status" value="1"/>
</dbReference>
<dbReference type="Proteomes" id="UP000625711">
    <property type="component" value="Unassembled WGS sequence"/>
</dbReference>
<evidence type="ECO:0000256" key="6">
    <source>
        <dbReference type="ARBA" id="ARBA00032692"/>
    </source>
</evidence>
<dbReference type="PRINTS" id="PR02092">
    <property type="entry name" value="HEPBVIRUSXIP"/>
</dbReference>
<evidence type="ECO:0000256" key="4">
    <source>
        <dbReference type="ARBA" id="ARBA00022490"/>
    </source>
</evidence>
<evidence type="ECO:0000256" key="3">
    <source>
        <dbReference type="ARBA" id="ARBA00007795"/>
    </source>
</evidence>
<comment type="similarity">
    <text evidence="3">Belongs to the LAMTOR5 family.</text>
</comment>
<evidence type="ECO:0000256" key="1">
    <source>
        <dbReference type="ARBA" id="ARBA00004371"/>
    </source>
</evidence>
<keyword evidence="8" id="KW-1185">Reference proteome</keyword>
<dbReference type="EMBL" id="JAACXV010014584">
    <property type="protein sequence ID" value="KAF7265722.1"/>
    <property type="molecule type" value="Genomic_DNA"/>
</dbReference>
<name>A0A834I2F5_RHYFE</name>
<dbReference type="InterPro" id="IPR024135">
    <property type="entry name" value="LAMTOR5"/>
</dbReference>
<dbReference type="PANTHER" id="PTHR13342:SF2">
    <property type="entry name" value="RAGULATOR COMPLEX PROTEIN LAMTOR5"/>
    <property type="match status" value="1"/>
</dbReference>
<evidence type="ECO:0000313" key="8">
    <source>
        <dbReference type="Proteomes" id="UP000625711"/>
    </source>
</evidence>
<accession>A0A834I2F5</accession>
<evidence type="ECO:0000313" key="7">
    <source>
        <dbReference type="EMBL" id="KAF7265722.1"/>
    </source>
</evidence>
<evidence type="ECO:0000256" key="2">
    <source>
        <dbReference type="ARBA" id="ARBA00004496"/>
    </source>
</evidence>
<organism evidence="7 8">
    <name type="scientific">Rhynchophorus ferrugineus</name>
    <name type="common">Red palm weevil</name>
    <name type="synonym">Curculio ferrugineus</name>
    <dbReference type="NCBI Taxonomy" id="354439"/>
    <lineage>
        <taxon>Eukaryota</taxon>
        <taxon>Metazoa</taxon>
        <taxon>Ecdysozoa</taxon>
        <taxon>Arthropoda</taxon>
        <taxon>Hexapoda</taxon>
        <taxon>Insecta</taxon>
        <taxon>Pterygota</taxon>
        <taxon>Neoptera</taxon>
        <taxon>Endopterygota</taxon>
        <taxon>Coleoptera</taxon>
        <taxon>Polyphaga</taxon>
        <taxon>Cucujiformia</taxon>
        <taxon>Curculionidae</taxon>
        <taxon>Dryophthorinae</taxon>
        <taxon>Rhynchophorus</taxon>
    </lineage>
</organism>